<dbReference type="KEGG" id="tet:TTHERM_00821820"/>
<evidence type="ECO:0000256" key="1">
    <source>
        <dbReference type="SAM" id="Coils"/>
    </source>
</evidence>
<sequence>MNILEKADIFGIQIGLNYKQDNVYKTAFGGLTTLVFIAMMTIFFFNQVVTLIQKSQVNYTTSPSVETEPGIIELDTNKYMIAVKIDQDDFISRPYYNLTFEQRHYIRYENGTYIQNKTPIQLEPCTWDHFKGLPNLQYDWQKAYDLQNLDDFLCLQRNQTYLIGGKFENKDFYHLKFLVTQCKNSTDTTRKWKPVCKTSQEIKDKQNDEDTRIDFLFTNYNLNPEQPDSTSQIYLESMFFTFQPHYMYSTANIFITQKTMTTDNSLFPFEDNSDEIFPIYNNGDYKQQYSVGDYQKYSEIFFLRSNFNTQINRAYQKIDQVISYIGGFCQMFLLLFAFVVRTYNSYHYQFELINKLYDFDLNEIQNDNDQHPNKTNPTKQRRTSSFQAKHNCKINPIESSNQIDANQQYKIKAQKIDKSAFQTEGHHQNLRYSIIDLSPCKLAQSQQFEQEISKNFEKNERTINNDQNYQSKILRENISPTQSRASPMKRINLEKLQFSTQQSASVLPLNYTSSQERNNPYGDEPKRRKQKTLLNKSVVKEQESNISKSLQNLQQQQTNQNDHLENYAKTPYQNEENDYNNNINAFNEGEYFNQALQITSEQALKIKKGVKFYNAQQFLEREITNYVKKENPMKLSLQYFINSITFGKFCNTPVVQILNKANDMLSKDIDIYELIRSIKELDKLKKLLLNKEQESLFNFFPKPVISLKEDDAIPKIDYLKRSQTNNKVTFNKLIYQQKVTSFKQIALVIKAINRFKMNLKRNQHSQIKKLYDAYVKIIHTNDPNSSQAEINERLIELLGKDLVKIFEATRRIYVKTEEQIYRETMLAIQQNQNGEYYNQNYKEDVSPIGKQIMRKPYFDNQVSSSNSESKKQEDEEQQIAHKNQQVDENVQVEEQGLIEEKIIDLHAQQQQQMQTDQNISVLNATSLPFINNFGNAEQTSIVNINNNEKKNETEIYQQDIQEEEEFNVYQSYSLNKNVNSNIQDDQNQMNISSFQIEQNNTPVQIIQKAKAKKNNYVKSPKSKKQK</sequence>
<dbReference type="RefSeq" id="XP_001031512.2">
    <property type="nucleotide sequence ID" value="XM_001031512.2"/>
</dbReference>
<dbReference type="AlphaFoldDB" id="Q22F26"/>
<name>Q22F26_TETTS</name>
<feature type="compositionally biased region" description="Polar residues" evidence="2">
    <location>
        <begin position="507"/>
        <end position="518"/>
    </location>
</feature>
<organism evidence="4 5">
    <name type="scientific">Tetrahymena thermophila (strain SB210)</name>
    <dbReference type="NCBI Taxonomy" id="312017"/>
    <lineage>
        <taxon>Eukaryota</taxon>
        <taxon>Sar</taxon>
        <taxon>Alveolata</taxon>
        <taxon>Ciliophora</taxon>
        <taxon>Intramacronucleata</taxon>
        <taxon>Oligohymenophorea</taxon>
        <taxon>Hymenostomatida</taxon>
        <taxon>Tetrahymenina</taxon>
        <taxon>Tetrahymenidae</taxon>
        <taxon>Tetrahymena</taxon>
    </lineage>
</organism>
<feature type="region of interest" description="Disordered" evidence="2">
    <location>
        <begin position="367"/>
        <end position="387"/>
    </location>
</feature>
<dbReference type="EMBL" id="GG662544">
    <property type="protein sequence ID" value="EAR83849.2"/>
    <property type="molecule type" value="Genomic_DNA"/>
</dbReference>
<feature type="transmembrane region" description="Helical" evidence="3">
    <location>
        <begin position="26"/>
        <end position="45"/>
    </location>
</feature>
<keyword evidence="1" id="KW-0175">Coiled coil</keyword>
<dbReference type="PANTHER" id="PTHR31398:SF0">
    <property type="entry name" value="MEIOTIC NUCLEAR DIVISION PROTEIN 1 HOMOLOG"/>
    <property type="match status" value="1"/>
</dbReference>
<dbReference type="PANTHER" id="PTHR31398">
    <property type="entry name" value="MEIOTIC NUCLEAR DIVISION PROTEIN 1 HOMOLOG"/>
    <property type="match status" value="1"/>
</dbReference>
<dbReference type="eggNOG" id="ENOG502SJ6P">
    <property type="taxonomic scope" value="Eukaryota"/>
</dbReference>
<feature type="region of interest" description="Disordered" evidence="2">
    <location>
        <begin position="507"/>
        <end position="533"/>
    </location>
</feature>
<dbReference type="InParanoid" id="Q22F26"/>
<dbReference type="GO" id="GO:0005634">
    <property type="term" value="C:nucleus"/>
    <property type="evidence" value="ECO:0007669"/>
    <property type="project" value="TreeGrafter"/>
</dbReference>
<feature type="transmembrane region" description="Helical" evidence="3">
    <location>
        <begin position="321"/>
        <end position="340"/>
    </location>
</feature>
<keyword evidence="3" id="KW-1133">Transmembrane helix</keyword>
<evidence type="ECO:0000256" key="3">
    <source>
        <dbReference type="SAM" id="Phobius"/>
    </source>
</evidence>
<evidence type="ECO:0000313" key="5">
    <source>
        <dbReference type="Proteomes" id="UP000009168"/>
    </source>
</evidence>
<keyword evidence="3 4" id="KW-0812">Transmembrane</keyword>
<dbReference type="GO" id="GO:0007131">
    <property type="term" value="P:reciprocal meiotic recombination"/>
    <property type="evidence" value="ECO:0007669"/>
    <property type="project" value="TreeGrafter"/>
</dbReference>
<feature type="coiled-coil region" evidence="1">
    <location>
        <begin position="539"/>
        <end position="570"/>
    </location>
</feature>
<reference evidence="5" key="1">
    <citation type="journal article" date="2006" name="PLoS Biol.">
        <title>Macronuclear genome sequence of the ciliate Tetrahymena thermophila, a model eukaryote.</title>
        <authorList>
            <person name="Eisen J.A."/>
            <person name="Coyne R.S."/>
            <person name="Wu M."/>
            <person name="Wu D."/>
            <person name="Thiagarajan M."/>
            <person name="Wortman J.R."/>
            <person name="Badger J.H."/>
            <person name="Ren Q."/>
            <person name="Amedeo P."/>
            <person name="Jones K.M."/>
            <person name="Tallon L.J."/>
            <person name="Delcher A.L."/>
            <person name="Salzberg S.L."/>
            <person name="Silva J.C."/>
            <person name="Haas B.J."/>
            <person name="Majoros W.H."/>
            <person name="Farzad M."/>
            <person name="Carlton J.M."/>
            <person name="Smith R.K. Jr."/>
            <person name="Garg J."/>
            <person name="Pearlman R.E."/>
            <person name="Karrer K.M."/>
            <person name="Sun L."/>
            <person name="Manning G."/>
            <person name="Elde N.C."/>
            <person name="Turkewitz A.P."/>
            <person name="Asai D.J."/>
            <person name="Wilkes D.E."/>
            <person name="Wang Y."/>
            <person name="Cai H."/>
            <person name="Collins K."/>
            <person name="Stewart B.A."/>
            <person name="Lee S.R."/>
            <person name="Wilamowska K."/>
            <person name="Weinberg Z."/>
            <person name="Ruzzo W.L."/>
            <person name="Wloga D."/>
            <person name="Gaertig J."/>
            <person name="Frankel J."/>
            <person name="Tsao C.-C."/>
            <person name="Gorovsky M.A."/>
            <person name="Keeling P.J."/>
            <person name="Waller R.F."/>
            <person name="Patron N.J."/>
            <person name="Cherry J.M."/>
            <person name="Stover N.A."/>
            <person name="Krieger C.J."/>
            <person name="del Toro C."/>
            <person name="Ryder H.F."/>
            <person name="Williamson S.C."/>
            <person name="Barbeau R.A."/>
            <person name="Hamilton E.P."/>
            <person name="Orias E."/>
        </authorList>
    </citation>
    <scope>NUCLEOTIDE SEQUENCE [LARGE SCALE GENOMIC DNA]</scope>
    <source>
        <strain evidence="5">SB210</strain>
    </source>
</reference>
<dbReference type="FunCoup" id="Q22F26">
    <property type="interactions" value="57"/>
</dbReference>
<evidence type="ECO:0000256" key="2">
    <source>
        <dbReference type="SAM" id="MobiDB-lite"/>
    </source>
</evidence>
<evidence type="ECO:0000313" key="4">
    <source>
        <dbReference type="EMBL" id="EAR83849.2"/>
    </source>
</evidence>
<keyword evidence="3" id="KW-0472">Membrane</keyword>
<gene>
    <name evidence="4" type="ORF">TTHERM_00821820</name>
</gene>
<accession>Q22F26</accession>
<dbReference type="HOGENOM" id="CLU_007792_0_0_1"/>
<protein>
    <submittedName>
        <fullName evidence="4">Transmembrane protein, putative</fullName>
    </submittedName>
</protein>
<feature type="region of interest" description="Disordered" evidence="2">
    <location>
        <begin position="860"/>
        <end position="888"/>
    </location>
</feature>
<dbReference type="Proteomes" id="UP000009168">
    <property type="component" value="Unassembled WGS sequence"/>
</dbReference>
<keyword evidence="5" id="KW-1185">Reference proteome</keyword>
<dbReference type="GeneID" id="7835515"/>
<proteinExistence type="predicted"/>